<name>F4XNI4_9CYAN</name>
<dbReference type="InterPro" id="IPR013525">
    <property type="entry name" value="ABC2_TM"/>
</dbReference>
<evidence type="ECO:0000256" key="4">
    <source>
        <dbReference type="ARBA" id="ARBA00023136"/>
    </source>
</evidence>
<dbReference type="GO" id="GO:0043190">
    <property type="term" value="C:ATP-binding cassette (ABC) transporter complex"/>
    <property type="evidence" value="ECO:0007669"/>
    <property type="project" value="InterPro"/>
</dbReference>
<feature type="transmembrane region" description="Helical" evidence="5">
    <location>
        <begin position="43"/>
        <end position="62"/>
    </location>
</feature>
<dbReference type="InterPro" id="IPR047817">
    <property type="entry name" value="ABC2_TM_bact-type"/>
</dbReference>
<evidence type="ECO:0000313" key="8">
    <source>
        <dbReference type="Proteomes" id="UP000003959"/>
    </source>
</evidence>
<reference evidence="8" key="1">
    <citation type="journal article" date="2011" name="Proc. Natl. Acad. Sci. U.S.A.">
        <title>Genomic insights into the physiology and ecology of the marine filamentous cyanobacterium Lyngbya majuscula.</title>
        <authorList>
            <person name="Jones A.C."/>
            <person name="Monroe E.A."/>
            <person name="Podell S."/>
            <person name="Hess W.R."/>
            <person name="Klages S."/>
            <person name="Esquenazi E."/>
            <person name="Niessen S."/>
            <person name="Hoover H."/>
            <person name="Rothmann M."/>
            <person name="Lasken R.S."/>
            <person name="Yates J.R.III."/>
            <person name="Reinhardt R."/>
            <person name="Kube M."/>
            <person name="Burkart M.D."/>
            <person name="Allen E.E."/>
            <person name="Dorrestein P.C."/>
            <person name="Gerwick W.H."/>
            <person name="Gerwick L."/>
        </authorList>
    </citation>
    <scope>NUCLEOTIDE SEQUENCE [LARGE SCALE GENOMIC DNA]</scope>
    <source>
        <strain evidence="8">3L</strain>
    </source>
</reference>
<evidence type="ECO:0000256" key="2">
    <source>
        <dbReference type="ARBA" id="ARBA00022692"/>
    </source>
</evidence>
<comment type="subcellular location">
    <subcellularLocation>
        <location evidence="5">Cell membrane</location>
        <topology evidence="5">Multi-pass membrane protein</topology>
    </subcellularLocation>
    <subcellularLocation>
        <location evidence="1">Membrane</location>
        <topology evidence="1">Multi-pass membrane protein</topology>
    </subcellularLocation>
</comment>
<feature type="transmembrane region" description="Helical" evidence="5">
    <location>
        <begin position="247"/>
        <end position="267"/>
    </location>
</feature>
<feature type="domain" description="ABC transmembrane type-2" evidence="6">
    <location>
        <begin position="42"/>
        <end position="273"/>
    </location>
</feature>
<keyword evidence="8" id="KW-1185">Reference proteome</keyword>
<feature type="transmembrane region" description="Helical" evidence="5">
    <location>
        <begin position="163"/>
        <end position="186"/>
    </location>
</feature>
<dbReference type="PIRSF" id="PIRSF006648">
    <property type="entry name" value="DrrB"/>
    <property type="match status" value="1"/>
</dbReference>
<evidence type="ECO:0000313" key="7">
    <source>
        <dbReference type="EMBL" id="EGJ34243.1"/>
    </source>
</evidence>
<dbReference type="Pfam" id="PF01061">
    <property type="entry name" value="ABC2_membrane"/>
    <property type="match status" value="1"/>
</dbReference>
<accession>F4XNI4</accession>
<evidence type="ECO:0000259" key="6">
    <source>
        <dbReference type="PROSITE" id="PS51012"/>
    </source>
</evidence>
<organism evidence="7 8">
    <name type="scientific">Moorena producens 3L</name>
    <dbReference type="NCBI Taxonomy" id="489825"/>
    <lineage>
        <taxon>Bacteria</taxon>
        <taxon>Bacillati</taxon>
        <taxon>Cyanobacteriota</taxon>
        <taxon>Cyanophyceae</taxon>
        <taxon>Coleofasciculales</taxon>
        <taxon>Coleofasciculaceae</taxon>
        <taxon>Moorena</taxon>
    </lineage>
</organism>
<keyword evidence="5" id="KW-1003">Cell membrane</keyword>
<dbReference type="PANTHER" id="PTHR43332">
    <property type="entry name" value="INNER MEMBRANE TRANSPORT PERMEASE YADH-RELATED"/>
    <property type="match status" value="1"/>
</dbReference>
<sequence>MKSNLSLPHQNTIKGSQLPTIVTDSLTVLWGDWLKLRVRATQVVASGLISPLIYILAFGLGLGSTLDRTMVPPVGESYLEFILPGMVALSSMTISFAGTTFSICGDRLYTKTFEETLLMPVHPLALHVGKMMAGILRGLMTSASVILVAVLFTGKVWSFLNPLFLLLLVLNCAVFAGLGVIVGLNVKSLEMVGLFNNFLIVPMSFLGGTFFDPGTLPTALKVIVYLLPLSYTSTGLRAAAYLPVSEFPWYAIPILLGFAIALSLFGAHQFAHQQD</sequence>
<dbReference type="InterPro" id="IPR052522">
    <property type="entry name" value="ABC-2_transport_permease"/>
</dbReference>
<dbReference type="EMBL" id="GL890840">
    <property type="protein sequence ID" value="EGJ34243.1"/>
    <property type="molecule type" value="Genomic_DNA"/>
</dbReference>
<keyword evidence="4 5" id="KW-0472">Membrane</keyword>
<dbReference type="OrthoDB" id="111284at2"/>
<dbReference type="Proteomes" id="UP000003959">
    <property type="component" value="Unassembled WGS sequence"/>
</dbReference>
<comment type="similarity">
    <text evidence="5">Belongs to the ABC-2 integral membrane protein family.</text>
</comment>
<dbReference type="PANTHER" id="PTHR43332:SF2">
    <property type="entry name" value="INNER MEMBRANE TRANSPORT PERMEASE YADH"/>
    <property type="match status" value="1"/>
</dbReference>
<dbReference type="AlphaFoldDB" id="F4XNI4"/>
<feature type="transmembrane region" description="Helical" evidence="5">
    <location>
        <begin position="198"/>
        <end position="227"/>
    </location>
</feature>
<dbReference type="eggNOG" id="COG0842">
    <property type="taxonomic scope" value="Bacteria"/>
</dbReference>
<gene>
    <name evidence="7" type="ORF">LYNGBM3L_24340</name>
</gene>
<dbReference type="RefSeq" id="WP_008181450.1">
    <property type="nucleotide sequence ID" value="NZ_GL890840.1"/>
</dbReference>
<keyword evidence="2 5" id="KW-0812">Transmembrane</keyword>
<proteinExistence type="inferred from homology"/>
<protein>
    <recommendedName>
        <fullName evidence="5">Transport permease protein</fullName>
    </recommendedName>
</protein>
<feature type="transmembrane region" description="Helical" evidence="5">
    <location>
        <begin position="135"/>
        <end position="157"/>
    </location>
</feature>
<keyword evidence="5" id="KW-0813">Transport</keyword>
<evidence type="ECO:0000256" key="5">
    <source>
        <dbReference type="RuleBase" id="RU361157"/>
    </source>
</evidence>
<evidence type="ECO:0000256" key="1">
    <source>
        <dbReference type="ARBA" id="ARBA00004141"/>
    </source>
</evidence>
<evidence type="ECO:0000256" key="3">
    <source>
        <dbReference type="ARBA" id="ARBA00022989"/>
    </source>
</evidence>
<feature type="transmembrane region" description="Helical" evidence="5">
    <location>
        <begin position="82"/>
        <end position="104"/>
    </location>
</feature>
<dbReference type="InterPro" id="IPR000412">
    <property type="entry name" value="ABC_2_transport"/>
</dbReference>
<dbReference type="HOGENOM" id="CLU_039483_3_2_3"/>
<dbReference type="PROSITE" id="PS51012">
    <property type="entry name" value="ABC_TM2"/>
    <property type="match status" value="1"/>
</dbReference>
<dbReference type="GO" id="GO:0140359">
    <property type="term" value="F:ABC-type transporter activity"/>
    <property type="evidence" value="ECO:0007669"/>
    <property type="project" value="InterPro"/>
</dbReference>
<keyword evidence="3 5" id="KW-1133">Transmembrane helix</keyword>